<evidence type="ECO:0000313" key="2">
    <source>
        <dbReference type="EMBL" id="QTK44981.1"/>
    </source>
</evidence>
<organism evidence="1 3">
    <name type="scientific">Acinetobacter baumannii</name>
    <dbReference type="NCBI Taxonomy" id="470"/>
    <lineage>
        <taxon>Bacteria</taxon>
        <taxon>Pseudomonadati</taxon>
        <taxon>Pseudomonadota</taxon>
        <taxon>Gammaproteobacteria</taxon>
        <taxon>Moraxellales</taxon>
        <taxon>Moraxellaceae</taxon>
        <taxon>Acinetobacter</taxon>
        <taxon>Acinetobacter calcoaceticus/baumannii complex</taxon>
    </lineage>
</organism>
<dbReference type="Proteomes" id="UP000664966">
    <property type="component" value="Chromosome"/>
</dbReference>
<protein>
    <submittedName>
        <fullName evidence="1">Uncharacterized protein</fullName>
    </submittedName>
</protein>
<evidence type="ECO:0000313" key="3">
    <source>
        <dbReference type="Proteomes" id="UP000197394"/>
    </source>
</evidence>
<dbReference type="EMBL" id="CP072270">
    <property type="protein sequence ID" value="QTK44981.1"/>
    <property type="molecule type" value="Genomic_DNA"/>
</dbReference>
<dbReference type="EMBL" id="NGKM01000036">
    <property type="protein sequence ID" value="OWK64851.1"/>
    <property type="molecule type" value="Genomic_DNA"/>
</dbReference>
<dbReference type="AlphaFoldDB" id="A0A090B872"/>
<evidence type="ECO:0000313" key="1">
    <source>
        <dbReference type="EMBL" id="OWK64851.1"/>
    </source>
</evidence>
<proteinExistence type="predicted"/>
<gene>
    <name evidence="1" type="ORF">CBE85_19755</name>
    <name evidence="2" type="ORF">J6E47_08010</name>
</gene>
<dbReference type="RefSeq" id="WP_000937385.1">
    <property type="nucleotide sequence ID" value="NZ_AP014649.1"/>
</dbReference>
<reference evidence="1 3" key="1">
    <citation type="submission" date="2017-05" db="EMBL/GenBank/DDBJ databases">
        <title>Draft genome sequence of MDR A. baumannii AB360.</title>
        <authorList>
            <person name="Wareham D.W."/>
            <person name="Bean D.C."/>
        </authorList>
    </citation>
    <scope>NUCLEOTIDE SEQUENCE [LARGE SCALE GENOMIC DNA]</scope>
    <source>
        <strain evidence="1 3">AB360</strain>
    </source>
</reference>
<dbReference type="Proteomes" id="UP000197394">
    <property type="component" value="Unassembled WGS sequence"/>
</dbReference>
<reference evidence="2" key="2">
    <citation type="submission" date="2021-03" db="EMBL/GenBank/DDBJ databases">
        <title>Complete genome sequencing of Acinetobacter baumannii.</title>
        <authorList>
            <person name="Yadav B."/>
            <person name="Makwana N."/>
            <person name="Kharat A.S."/>
            <person name="Veeraraghavan B."/>
            <person name="Vijayakumar S."/>
            <person name="Priya M."/>
        </authorList>
    </citation>
    <scope>NUCLEOTIDE SEQUENCE</scope>
    <source>
        <strain evidence="2">KSK6</strain>
    </source>
</reference>
<sequence length="250" mass="29201">MLPPVPKTKSSEVTDIINSAVPTGSISEFQYFRCKRLLNDIKETEPLDWFLLSNSIIEMYFDNPVLAHQYAREVLKISNSVSILSNLYFVFLSSVDFSGANENIDKIISLCSKQNLPLESFIPIDFKPITYFLDGILNDDLNYYKRFKKEDFNEFIQLFEIKNKLEIDSSVLKHIGSILFKCFNSRNVRCRKYEYSFIDDEFLILLYVDRSFDEIDAMNSEIFSKCYDEGLIDELNKLSYFIIPYEVGVD</sequence>
<accession>A0A090B872</accession>
<name>A0A090B872_ACIBA</name>